<name>A0A843TT69_COLES</name>
<feature type="compositionally biased region" description="Polar residues" evidence="1">
    <location>
        <begin position="348"/>
        <end position="358"/>
    </location>
</feature>
<dbReference type="InterPro" id="IPR056406">
    <property type="entry name" value="THD_CWZF3/5/7"/>
</dbReference>
<dbReference type="AlphaFoldDB" id="A0A843TT69"/>
<dbReference type="InterPro" id="IPR055300">
    <property type="entry name" value="CWZF3/5/7"/>
</dbReference>
<feature type="compositionally biased region" description="Basic and acidic residues" evidence="1">
    <location>
        <begin position="311"/>
        <end position="330"/>
    </location>
</feature>
<dbReference type="Pfam" id="PF24756">
    <property type="entry name" value="THD_CWZF3-5-7"/>
    <property type="match status" value="1"/>
</dbReference>
<evidence type="ECO:0000313" key="3">
    <source>
        <dbReference type="EMBL" id="MQL71549.1"/>
    </source>
</evidence>
<dbReference type="EMBL" id="NMUH01000101">
    <property type="protein sequence ID" value="MQL71549.1"/>
    <property type="molecule type" value="Genomic_DNA"/>
</dbReference>
<dbReference type="PANTHER" id="PTHR46524:SF7">
    <property type="entry name" value="CW-TYPE ZINC FINGER"/>
    <property type="match status" value="1"/>
</dbReference>
<accession>A0A843TT69</accession>
<proteinExistence type="predicted"/>
<feature type="region of interest" description="Disordered" evidence="1">
    <location>
        <begin position="151"/>
        <end position="179"/>
    </location>
</feature>
<feature type="compositionally biased region" description="Low complexity" evidence="1">
    <location>
        <begin position="215"/>
        <end position="228"/>
    </location>
</feature>
<feature type="compositionally biased region" description="Polar residues" evidence="1">
    <location>
        <begin position="170"/>
        <end position="179"/>
    </location>
</feature>
<feature type="domain" description="CWZF3/5/7 THD" evidence="2">
    <location>
        <begin position="388"/>
        <end position="475"/>
    </location>
</feature>
<feature type="region of interest" description="Disordered" evidence="1">
    <location>
        <begin position="13"/>
        <end position="35"/>
    </location>
</feature>
<evidence type="ECO:0000313" key="4">
    <source>
        <dbReference type="Proteomes" id="UP000652761"/>
    </source>
</evidence>
<evidence type="ECO:0000259" key="2">
    <source>
        <dbReference type="Pfam" id="PF24756"/>
    </source>
</evidence>
<sequence length="503" mass="54179">MLSVGSRGDARKGLGLGGLHGASEEMEENELEEGEACSIREDDANINPDVDLSYIDEKIQDILGHFQKDFEGGVSAENLGAKFGGYGSFLPAYQRSPSIWPHPRSPQRVPNHNASCSPCNAPAEAAVGTSASVPLKNSTVLKVPPMDGTKKNGTCISIPTLREPTPHYDSANTGSRSNDQNVLKLRIKVGPDNALPRPNAAIYSDMGLEYSPSLSPEDSPGTSGGSSPESRDTTDESPMTIFQIMTCFPILDGYVLSPLPDSLLQMMENERPCLRDSKLTIHKSGLETRDVLLCDSSSSRDVKPSLGKKAKSAERNVKSSDTKNKQELPNRGHPRAILSVAKGDRSEASSADPVTNEASKVLKQPGKLDSQNGQHHSSMRHPTPNGPDAPSPARRDSSHSAATVALKEARDLKHSANRLKNEGLEHESTGLYFQAALKFLHVAFLLENSGAESGKHGETTQSMAMYSDTARLCEWPMGHKLFGLTMVALGLPLPLEFRKGLPL</sequence>
<keyword evidence="4" id="KW-1185">Reference proteome</keyword>
<dbReference type="Proteomes" id="UP000652761">
    <property type="component" value="Unassembled WGS sequence"/>
</dbReference>
<feature type="compositionally biased region" description="Acidic residues" evidence="1">
    <location>
        <begin position="24"/>
        <end position="35"/>
    </location>
</feature>
<protein>
    <recommendedName>
        <fullName evidence="2">CWZF3/5/7 THD domain-containing protein</fullName>
    </recommendedName>
</protein>
<organism evidence="3 4">
    <name type="scientific">Colocasia esculenta</name>
    <name type="common">Wild taro</name>
    <name type="synonym">Arum esculentum</name>
    <dbReference type="NCBI Taxonomy" id="4460"/>
    <lineage>
        <taxon>Eukaryota</taxon>
        <taxon>Viridiplantae</taxon>
        <taxon>Streptophyta</taxon>
        <taxon>Embryophyta</taxon>
        <taxon>Tracheophyta</taxon>
        <taxon>Spermatophyta</taxon>
        <taxon>Magnoliopsida</taxon>
        <taxon>Liliopsida</taxon>
        <taxon>Araceae</taxon>
        <taxon>Aroideae</taxon>
        <taxon>Colocasieae</taxon>
        <taxon>Colocasia</taxon>
    </lineage>
</organism>
<dbReference type="OrthoDB" id="757982at2759"/>
<dbReference type="PANTHER" id="PTHR46524">
    <property type="entry name" value="CW-TYPE ZINC FINGER"/>
    <property type="match status" value="1"/>
</dbReference>
<comment type="caution">
    <text evidence="3">The sequence shown here is derived from an EMBL/GenBank/DDBJ whole genome shotgun (WGS) entry which is preliminary data.</text>
</comment>
<feature type="region of interest" description="Disordered" evidence="1">
    <location>
        <begin position="297"/>
        <end position="401"/>
    </location>
</feature>
<gene>
    <name evidence="3" type="ORF">Taro_003855</name>
</gene>
<reference evidence="3" key="1">
    <citation type="submission" date="2017-07" db="EMBL/GenBank/DDBJ databases">
        <title>Taro Niue Genome Assembly and Annotation.</title>
        <authorList>
            <person name="Atibalentja N."/>
            <person name="Keating K."/>
            <person name="Fields C.J."/>
        </authorList>
    </citation>
    <scope>NUCLEOTIDE SEQUENCE</scope>
    <source>
        <strain evidence="3">Niue_2</strain>
        <tissue evidence="3">Leaf</tissue>
    </source>
</reference>
<evidence type="ECO:0000256" key="1">
    <source>
        <dbReference type="SAM" id="MobiDB-lite"/>
    </source>
</evidence>
<feature type="region of interest" description="Disordered" evidence="1">
    <location>
        <begin position="208"/>
        <end position="235"/>
    </location>
</feature>